<dbReference type="Gene3D" id="3.40.50.720">
    <property type="entry name" value="NAD(P)-binding Rossmann-like Domain"/>
    <property type="match status" value="1"/>
</dbReference>
<gene>
    <name evidence="1" type="ORF">KB449_08490</name>
</gene>
<name>A0ABT6TGE7_9BACL</name>
<evidence type="ECO:0000313" key="2">
    <source>
        <dbReference type="Proteomes" id="UP001161691"/>
    </source>
</evidence>
<evidence type="ECO:0008006" key="3">
    <source>
        <dbReference type="Google" id="ProtNLM"/>
    </source>
</evidence>
<dbReference type="InterPro" id="IPR036291">
    <property type="entry name" value="NAD(P)-bd_dom_sf"/>
</dbReference>
<dbReference type="SUPFAM" id="SSF51735">
    <property type="entry name" value="NAD(P)-binding Rossmann-fold domains"/>
    <property type="match status" value="1"/>
</dbReference>
<reference evidence="1" key="1">
    <citation type="submission" date="2023-04" db="EMBL/GenBank/DDBJ databases">
        <title>Comparative genomic analysis of Cohnella hashimotonis sp. nov., isolated from the International Space Station.</title>
        <authorList>
            <person name="Venkateswaran K."/>
            <person name="Simpson A."/>
        </authorList>
    </citation>
    <scope>NUCLEOTIDE SEQUENCE</scope>
    <source>
        <strain evidence="1">F6_2S_P_1</strain>
    </source>
</reference>
<organism evidence="1 2">
    <name type="scientific">Cohnella hashimotonis</name>
    <dbReference type="NCBI Taxonomy" id="2826895"/>
    <lineage>
        <taxon>Bacteria</taxon>
        <taxon>Bacillati</taxon>
        <taxon>Bacillota</taxon>
        <taxon>Bacilli</taxon>
        <taxon>Bacillales</taxon>
        <taxon>Paenibacillaceae</taxon>
        <taxon>Cohnella</taxon>
    </lineage>
</organism>
<dbReference type="RefSeq" id="WP_282907956.1">
    <property type="nucleotide sequence ID" value="NZ_JAGRPV010000001.1"/>
</dbReference>
<dbReference type="EMBL" id="JAGRPV010000001">
    <property type="protein sequence ID" value="MDI4644994.1"/>
    <property type="molecule type" value="Genomic_DNA"/>
</dbReference>
<evidence type="ECO:0000313" key="1">
    <source>
        <dbReference type="EMBL" id="MDI4644994.1"/>
    </source>
</evidence>
<comment type="caution">
    <text evidence="1">The sequence shown here is derived from an EMBL/GenBank/DDBJ whole genome shotgun (WGS) entry which is preliminary data.</text>
</comment>
<keyword evidence="2" id="KW-1185">Reference proteome</keyword>
<dbReference type="Proteomes" id="UP001161691">
    <property type="component" value="Unassembled WGS sequence"/>
</dbReference>
<protein>
    <recommendedName>
        <fullName evidence="3">Gfo/Idh/MocA-like oxidoreductase N-terminal domain-containing protein</fullName>
    </recommendedName>
</protein>
<proteinExistence type="predicted"/>
<sequence>MKKIGFIDYYLDEFHADKYPAWIEQASGGEMQVKYAYAIKDKENGVTNRDWCDSRGIELLDSIEEVVRLSDYLIVLSPDHPEFHEELSRLPLQSGKPTYIDKTFAPDRATAVKLFELARLYGTPMYSTSALRFAEEYAAVDRSGIAAISSWGPGRFENYSIHQIEPIVHLMGSRPKRVMYTGTPAAASFMIDFGGGKQANIHHLGRGCPFALGLTYESGECAFIKQESDFFAAFTRKLVSFFESGKPVVDPKETIDVIAIIEYGGLAVQRPFEWVEIPGQD</sequence>
<accession>A0ABT6TGE7</accession>